<dbReference type="EMBL" id="JBHUME010000007">
    <property type="protein sequence ID" value="MFD2612416.1"/>
    <property type="molecule type" value="Genomic_DNA"/>
</dbReference>
<dbReference type="PANTHER" id="PTHR10151">
    <property type="entry name" value="ECTONUCLEOTIDE PYROPHOSPHATASE/PHOSPHODIESTERASE"/>
    <property type="match status" value="1"/>
</dbReference>
<dbReference type="SUPFAM" id="SSF53649">
    <property type="entry name" value="Alkaline phosphatase-like"/>
    <property type="match status" value="1"/>
</dbReference>
<reference evidence="2" key="1">
    <citation type="journal article" date="2019" name="Int. J. Syst. Evol. Microbiol.">
        <title>The Global Catalogue of Microorganisms (GCM) 10K type strain sequencing project: providing services to taxonomists for standard genome sequencing and annotation.</title>
        <authorList>
            <consortium name="The Broad Institute Genomics Platform"/>
            <consortium name="The Broad Institute Genome Sequencing Center for Infectious Disease"/>
            <person name="Wu L."/>
            <person name="Ma J."/>
        </authorList>
    </citation>
    <scope>NUCLEOTIDE SEQUENCE [LARGE SCALE GENOMIC DNA]</scope>
    <source>
        <strain evidence="2">KCTC 3950</strain>
    </source>
</reference>
<name>A0ABW5PAV9_9BACL</name>
<accession>A0ABW5PAV9</accession>
<organism evidence="1 2">
    <name type="scientific">Paenibacillus gansuensis</name>
    <dbReference type="NCBI Taxonomy" id="306542"/>
    <lineage>
        <taxon>Bacteria</taxon>
        <taxon>Bacillati</taxon>
        <taxon>Bacillota</taxon>
        <taxon>Bacilli</taxon>
        <taxon>Bacillales</taxon>
        <taxon>Paenibacillaceae</taxon>
        <taxon>Paenibacillus</taxon>
    </lineage>
</organism>
<evidence type="ECO:0000313" key="1">
    <source>
        <dbReference type="EMBL" id="MFD2612416.1"/>
    </source>
</evidence>
<comment type="caution">
    <text evidence="1">The sequence shown here is derived from an EMBL/GenBank/DDBJ whole genome shotgun (WGS) entry which is preliminary data.</text>
</comment>
<dbReference type="Pfam" id="PF01663">
    <property type="entry name" value="Phosphodiest"/>
    <property type="match status" value="1"/>
</dbReference>
<dbReference type="RefSeq" id="WP_377601961.1">
    <property type="nucleotide sequence ID" value="NZ_JBHUME010000007.1"/>
</dbReference>
<sequence length="502" mass="56522">MVKQNETAKEHSKKVILIIIDSLLTQALEQGLRENLLPAFSFLIKNGYLEKEMISSFPTMSVAIDSTLITGTYPDRHRVPGLIWYDKQERRLINYGTGPMEIWRHGLNRVLHSSIIELNERHLSKETPTIYEQLAEQGCTSGSINGIMYRGSASHRMSFPWWMSAFTTLPKGLDVKGPDFMSFGSFLNPLKHKTSLSDGLTVRLGFNDDFAVDSARYLIGQQQLPDFLYMYMPDLDKPLHKQGPPGLELVMKSDRRLGRLLQSFGSPEEALRQAVFVVMGDSGVSQLQSGKKQALIRLDRLLQAYRLHLTGKEVTEETELVLAVNETMAYLYKLKGDLLFDDIARLLLKDERIDFAAWREGDWIRVVKAGSAGELRYRQGGELPDPYGQAWTVQGDYGVLGLGMDLGRLVYDRYPDGLKRLQAALHSHEGDYMVLSAKPGYELADKHSPSHHGGGAHGSLHKEDTLIPFIVSGTSLRPETNRIVDLKRYLLNLTGKGYIGRL</sequence>
<dbReference type="InterPro" id="IPR017850">
    <property type="entry name" value="Alkaline_phosphatase_core_sf"/>
</dbReference>
<gene>
    <name evidence="1" type="ORF">ACFSUF_08285</name>
</gene>
<dbReference type="InterPro" id="IPR002591">
    <property type="entry name" value="Phosphodiest/P_Trfase"/>
</dbReference>
<dbReference type="Gene3D" id="3.40.720.10">
    <property type="entry name" value="Alkaline Phosphatase, subunit A"/>
    <property type="match status" value="1"/>
</dbReference>
<dbReference type="Proteomes" id="UP001597541">
    <property type="component" value="Unassembled WGS sequence"/>
</dbReference>
<proteinExistence type="predicted"/>
<keyword evidence="2" id="KW-1185">Reference proteome</keyword>
<protein>
    <submittedName>
        <fullName evidence="1">Alkaline phosphatase family protein</fullName>
    </submittedName>
</protein>
<dbReference type="PANTHER" id="PTHR10151:SF120">
    <property type="entry name" value="BIS(5'-ADENOSYL)-TRIPHOSPHATASE"/>
    <property type="match status" value="1"/>
</dbReference>
<evidence type="ECO:0000313" key="2">
    <source>
        <dbReference type="Proteomes" id="UP001597541"/>
    </source>
</evidence>